<dbReference type="AlphaFoldDB" id="G5J8V2"/>
<organism evidence="3 4">
    <name type="scientific">Crocosphaera watsonii WH 0003</name>
    <dbReference type="NCBI Taxonomy" id="423471"/>
    <lineage>
        <taxon>Bacteria</taxon>
        <taxon>Bacillati</taxon>
        <taxon>Cyanobacteriota</taxon>
        <taxon>Cyanophyceae</taxon>
        <taxon>Oscillatoriophycideae</taxon>
        <taxon>Chroococcales</taxon>
        <taxon>Aphanothecaceae</taxon>
        <taxon>Crocosphaera</taxon>
    </lineage>
</organism>
<feature type="compositionally biased region" description="Polar residues" evidence="1">
    <location>
        <begin position="40"/>
        <end position="60"/>
    </location>
</feature>
<protein>
    <submittedName>
        <fullName evidence="3">Uncharacterized protein</fullName>
    </submittedName>
</protein>
<keyword evidence="2" id="KW-0732">Signal</keyword>
<feature type="signal peptide" evidence="2">
    <location>
        <begin position="1"/>
        <end position="25"/>
    </location>
</feature>
<reference evidence="3 4" key="1">
    <citation type="journal article" date="2011" name="Front. Microbiol.">
        <title>Two Strains of Crocosphaera watsonii with Highly Conserved Genomes are Distinguished by Strain-Specific Features.</title>
        <authorList>
            <person name="Bench S.R."/>
            <person name="Ilikchyan I.N."/>
            <person name="Tripp H.J."/>
            <person name="Zehr J.P."/>
        </authorList>
    </citation>
    <scope>NUCLEOTIDE SEQUENCE [LARGE SCALE GENOMIC DNA]</scope>
    <source>
        <strain evidence="3 4">WH 0003</strain>
    </source>
</reference>
<accession>G5J8V2</accession>
<name>G5J8V2_CROWT</name>
<feature type="chain" id="PRO_5003479232" evidence="2">
    <location>
        <begin position="26"/>
        <end position="440"/>
    </location>
</feature>
<evidence type="ECO:0000313" key="3">
    <source>
        <dbReference type="EMBL" id="EHJ11392.1"/>
    </source>
</evidence>
<dbReference type="EMBL" id="AESD01000593">
    <property type="protein sequence ID" value="EHJ11392.1"/>
    <property type="molecule type" value="Genomic_DNA"/>
</dbReference>
<proteinExistence type="predicted"/>
<gene>
    <name evidence="3" type="ORF">CWATWH0003_3872t1</name>
</gene>
<evidence type="ECO:0000313" key="4">
    <source>
        <dbReference type="Proteomes" id="UP000003477"/>
    </source>
</evidence>
<evidence type="ECO:0000256" key="2">
    <source>
        <dbReference type="SAM" id="SignalP"/>
    </source>
</evidence>
<comment type="caution">
    <text evidence="3">The sequence shown here is derived from an EMBL/GenBank/DDBJ whole genome shotgun (WGS) entry which is preliminary data.</text>
</comment>
<feature type="region of interest" description="Disordered" evidence="1">
    <location>
        <begin position="39"/>
        <end position="60"/>
    </location>
</feature>
<sequence>MKRISGYFALSLCMSMIVSLCPNVAAQKEAEVHIKVTEPASGSSESPTCTDKTFNKQLKSQSPGPEVVELFYLRSASVLKEILDAIVKANPCLNGILVRIEGKNTIVLYGQKEQRDFLKRVIAMLDLRREGVDMAMWGILISSENPGELAQAMREINIEISRTRELLLETYLELEEIARDAKIDQNFKTIFAQLGYPNALDSDRPYLSMTDILLRVNAAENYQELAKKICQIFEFNKDRRQNRYSYYVRELQRSDGRPFGNYLERVIPGLDDNGTAQCEDDKYTRDLTQLGRRLRRRKALLDFALNYAHFSQKPDEFDPQALQKSAENVNIFLNPIVEAINRDVEELFMRPTLQRIQDIVGNFGDVSYAEVGRTRVIGLNGLPSSVASTTVSSFDETGPLRLNELLREAGELNQFSRDLFPSFTPSSVPGATSVVDLGVP</sequence>
<evidence type="ECO:0000256" key="1">
    <source>
        <dbReference type="SAM" id="MobiDB-lite"/>
    </source>
</evidence>
<dbReference type="Proteomes" id="UP000003477">
    <property type="component" value="Unassembled WGS sequence"/>
</dbReference>
<feature type="non-terminal residue" evidence="3">
    <location>
        <position position="440"/>
    </location>
</feature>